<dbReference type="Proteomes" id="UP000078113">
    <property type="component" value="Unassembled WGS sequence"/>
</dbReference>
<protein>
    <submittedName>
        <fullName evidence="2">Uncharacterized protein</fullName>
    </submittedName>
</protein>
<reference evidence="2" key="2">
    <citation type="journal article" date="2019" name="IMA Fungus">
        <title>Genome sequencing and comparison of five Tilletia species to identify candidate genes for the detection of regulated species infecting wheat.</title>
        <authorList>
            <person name="Nguyen H.D.T."/>
            <person name="Sultana T."/>
            <person name="Kesanakurti P."/>
            <person name="Hambleton S."/>
        </authorList>
    </citation>
    <scope>NUCLEOTIDE SEQUENCE</scope>
    <source>
        <strain evidence="2">DAOMC 236422</strain>
    </source>
</reference>
<name>A0A8X7N1J0_9BASI</name>
<comment type="caution">
    <text evidence="2">The sequence shown here is derived from an EMBL/GenBank/DDBJ whole genome shotgun (WGS) entry which is preliminary data.</text>
</comment>
<reference evidence="2" key="1">
    <citation type="submission" date="2016-04" db="EMBL/GenBank/DDBJ databases">
        <authorList>
            <person name="Nguyen H.D."/>
            <person name="Samba Siva P."/>
            <person name="Cullis J."/>
            <person name="Levesque C.A."/>
            <person name="Hambleton S."/>
        </authorList>
    </citation>
    <scope>NUCLEOTIDE SEQUENCE</scope>
    <source>
        <strain evidence="2">DAOMC 236422</strain>
    </source>
</reference>
<dbReference type="AlphaFoldDB" id="A0A8X7N1J0"/>
<evidence type="ECO:0000313" key="3">
    <source>
        <dbReference type="Proteomes" id="UP000078113"/>
    </source>
</evidence>
<organism evidence="2 3">
    <name type="scientific">Tilletia walkeri</name>
    <dbReference type="NCBI Taxonomy" id="117179"/>
    <lineage>
        <taxon>Eukaryota</taxon>
        <taxon>Fungi</taxon>
        <taxon>Dikarya</taxon>
        <taxon>Basidiomycota</taxon>
        <taxon>Ustilaginomycotina</taxon>
        <taxon>Exobasidiomycetes</taxon>
        <taxon>Tilletiales</taxon>
        <taxon>Tilletiaceae</taxon>
        <taxon>Tilletia</taxon>
    </lineage>
</organism>
<evidence type="ECO:0000256" key="1">
    <source>
        <dbReference type="SAM" id="MobiDB-lite"/>
    </source>
</evidence>
<gene>
    <name evidence="2" type="ORF">A4X09_0g7803</name>
</gene>
<keyword evidence="3" id="KW-1185">Reference proteome</keyword>
<proteinExistence type="predicted"/>
<feature type="non-terminal residue" evidence="2">
    <location>
        <position position="1"/>
    </location>
</feature>
<sequence length="293" mass="32681">MLSDTTSTRGGSGLVLLYEECMYYANSGSVRQVTGKASVKRLALNACVDLIHIHAEAFRILWPFSPSTDGIPVSALQALAAQWGSSVETQIQEHLMPSLAGIINKVSDIKMARQYLHDMTTTLAAPLVFPSALWLIAKHYQLDAAALSYLSDSIQYKAWQSEVQARAEYGKSKEQLKAEAWEIVFDMSKPPFHSTNRRTLDAYIKTDGVAISVHKKRNEKQRSKSQVKSRRYKSSRGAARRARARGKALKLRAAFPEIETLTEDEIQKAVERAVFIDPGERNILDAVGEHSFL</sequence>
<evidence type="ECO:0000313" key="2">
    <source>
        <dbReference type="EMBL" id="KAE8259623.1"/>
    </source>
</evidence>
<accession>A0A8X7N1J0</accession>
<feature type="region of interest" description="Disordered" evidence="1">
    <location>
        <begin position="215"/>
        <end position="242"/>
    </location>
</feature>
<dbReference type="EMBL" id="LWDG02001198">
    <property type="protein sequence ID" value="KAE8259623.1"/>
    <property type="molecule type" value="Genomic_DNA"/>
</dbReference>